<dbReference type="AlphaFoldDB" id="X1KQX6"/>
<evidence type="ECO:0000313" key="1">
    <source>
        <dbReference type="EMBL" id="GAH96030.1"/>
    </source>
</evidence>
<comment type="caution">
    <text evidence="1">The sequence shown here is derived from an EMBL/GenBank/DDBJ whole genome shotgun (WGS) entry which is preliminary data.</text>
</comment>
<protein>
    <submittedName>
        <fullName evidence="1">Uncharacterized protein</fullName>
    </submittedName>
</protein>
<gene>
    <name evidence="1" type="ORF">S03H2_70693</name>
</gene>
<name>X1KQX6_9ZZZZ</name>
<accession>X1KQX6</accession>
<dbReference type="EMBL" id="BARU01047059">
    <property type="protein sequence ID" value="GAH96030.1"/>
    <property type="molecule type" value="Genomic_DNA"/>
</dbReference>
<sequence>VERFLHMASEDYQTDGRNQASKELAKVLKEILQKIALPTI</sequence>
<reference evidence="1" key="1">
    <citation type="journal article" date="2014" name="Front. Microbiol.">
        <title>High frequency of phylogenetically diverse reductive dehalogenase-homologous genes in deep subseafloor sedimentary metagenomes.</title>
        <authorList>
            <person name="Kawai M."/>
            <person name="Futagami T."/>
            <person name="Toyoda A."/>
            <person name="Takaki Y."/>
            <person name="Nishi S."/>
            <person name="Hori S."/>
            <person name="Arai W."/>
            <person name="Tsubouchi T."/>
            <person name="Morono Y."/>
            <person name="Uchiyama I."/>
            <person name="Ito T."/>
            <person name="Fujiyama A."/>
            <person name="Inagaki F."/>
            <person name="Takami H."/>
        </authorList>
    </citation>
    <scope>NUCLEOTIDE SEQUENCE</scope>
    <source>
        <strain evidence="1">Expedition CK06-06</strain>
    </source>
</reference>
<feature type="non-terminal residue" evidence="1">
    <location>
        <position position="1"/>
    </location>
</feature>
<organism evidence="1">
    <name type="scientific">marine sediment metagenome</name>
    <dbReference type="NCBI Taxonomy" id="412755"/>
    <lineage>
        <taxon>unclassified sequences</taxon>
        <taxon>metagenomes</taxon>
        <taxon>ecological metagenomes</taxon>
    </lineage>
</organism>
<proteinExistence type="predicted"/>